<dbReference type="EMBL" id="SMMG02000001">
    <property type="protein sequence ID" value="KAA3488059.1"/>
    <property type="molecule type" value="Genomic_DNA"/>
</dbReference>
<gene>
    <name evidence="2" type="ORF">EPI10_031840</name>
</gene>
<organism evidence="2 3">
    <name type="scientific">Gossypium australe</name>
    <dbReference type="NCBI Taxonomy" id="47621"/>
    <lineage>
        <taxon>Eukaryota</taxon>
        <taxon>Viridiplantae</taxon>
        <taxon>Streptophyta</taxon>
        <taxon>Embryophyta</taxon>
        <taxon>Tracheophyta</taxon>
        <taxon>Spermatophyta</taxon>
        <taxon>Magnoliopsida</taxon>
        <taxon>eudicotyledons</taxon>
        <taxon>Gunneridae</taxon>
        <taxon>Pentapetalae</taxon>
        <taxon>rosids</taxon>
        <taxon>malvids</taxon>
        <taxon>Malvales</taxon>
        <taxon>Malvaceae</taxon>
        <taxon>Malvoideae</taxon>
        <taxon>Gossypium</taxon>
    </lineage>
</organism>
<dbReference type="PANTHER" id="PTHR37984:SF15">
    <property type="entry name" value="INTEGRASE CATALYTIC DOMAIN-CONTAINING PROTEIN"/>
    <property type="match status" value="1"/>
</dbReference>
<dbReference type="InterPro" id="IPR036397">
    <property type="entry name" value="RNaseH_sf"/>
</dbReference>
<feature type="domain" description="Integrase catalytic" evidence="1">
    <location>
        <begin position="20"/>
        <end position="147"/>
    </location>
</feature>
<dbReference type="PANTHER" id="PTHR37984">
    <property type="entry name" value="PROTEIN CBG26694"/>
    <property type="match status" value="1"/>
</dbReference>
<evidence type="ECO:0000259" key="1">
    <source>
        <dbReference type="PROSITE" id="PS50994"/>
    </source>
</evidence>
<reference evidence="3" key="1">
    <citation type="journal article" date="2019" name="Plant Biotechnol. J.">
        <title>Genome sequencing of the Australian wild diploid species Gossypium australe highlights disease resistance and delayed gland morphogenesis.</title>
        <authorList>
            <person name="Cai Y."/>
            <person name="Cai X."/>
            <person name="Wang Q."/>
            <person name="Wang P."/>
            <person name="Zhang Y."/>
            <person name="Cai C."/>
            <person name="Xu Y."/>
            <person name="Wang K."/>
            <person name="Zhou Z."/>
            <person name="Wang C."/>
            <person name="Geng S."/>
            <person name="Li B."/>
            <person name="Dong Q."/>
            <person name="Hou Y."/>
            <person name="Wang H."/>
            <person name="Ai P."/>
            <person name="Liu Z."/>
            <person name="Yi F."/>
            <person name="Sun M."/>
            <person name="An G."/>
            <person name="Cheng J."/>
            <person name="Zhang Y."/>
            <person name="Shi Q."/>
            <person name="Xie Y."/>
            <person name="Shi X."/>
            <person name="Chang Y."/>
            <person name="Huang F."/>
            <person name="Chen Y."/>
            <person name="Hong S."/>
            <person name="Mi L."/>
            <person name="Sun Q."/>
            <person name="Zhang L."/>
            <person name="Zhou B."/>
            <person name="Peng R."/>
            <person name="Zhang X."/>
            <person name="Liu F."/>
        </authorList>
    </citation>
    <scope>NUCLEOTIDE SEQUENCE [LARGE SCALE GENOMIC DNA]</scope>
    <source>
        <strain evidence="3">cv. PA1801</strain>
    </source>
</reference>
<dbReference type="Proteomes" id="UP000325315">
    <property type="component" value="Unassembled WGS sequence"/>
</dbReference>
<dbReference type="InterPro" id="IPR001584">
    <property type="entry name" value="Integrase_cat-core"/>
</dbReference>
<dbReference type="InterPro" id="IPR050951">
    <property type="entry name" value="Retrovirus_Pol_polyprotein"/>
</dbReference>
<dbReference type="GO" id="GO:0008233">
    <property type="term" value="F:peptidase activity"/>
    <property type="evidence" value="ECO:0007669"/>
    <property type="project" value="UniProtKB-KW"/>
</dbReference>
<dbReference type="PROSITE" id="PS50994">
    <property type="entry name" value="INTEGRASE"/>
    <property type="match status" value="1"/>
</dbReference>
<keyword evidence="2" id="KW-0645">Protease</keyword>
<evidence type="ECO:0000313" key="3">
    <source>
        <dbReference type="Proteomes" id="UP000325315"/>
    </source>
</evidence>
<dbReference type="GO" id="GO:0006508">
    <property type="term" value="P:proteolysis"/>
    <property type="evidence" value="ECO:0007669"/>
    <property type="project" value="UniProtKB-KW"/>
</dbReference>
<comment type="caution">
    <text evidence="2">The sequence shown here is derived from an EMBL/GenBank/DDBJ whole genome shotgun (WGS) entry which is preliminary data.</text>
</comment>
<proteinExistence type="predicted"/>
<dbReference type="Gene3D" id="3.30.420.10">
    <property type="entry name" value="Ribonuclease H-like superfamily/Ribonuclease H"/>
    <property type="match status" value="1"/>
</dbReference>
<accession>A0A5B6X1E0</accession>
<dbReference type="InterPro" id="IPR012337">
    <property type="entry name" value="RNaseH-like_sf"/>
</dbReference>
<evidence type="ECO:0000313" key="2">
    <source>
        <dbReference type="EMBL" id="KAA3488059.1"/>
    </source>
</evidence>
<dbReference type="AlphaFoldDB" id="A0A5B6X1E0"/>
<dbReference type="GO" id="GO:0015074">
    <property type="term" value="P:DNA integration"/>
    <property type="evidence" value="ECO:0007669"/>
    <property type="project" value="InterPro"/>
</dbReference>
<sequence>MYRDSSILFWWLGMKREIYESMIKCLTYQRVKVENQVPSGTLYPLEVPRRKLTKLAHFVAVRTNYSLEKLVELYILGIVRPHGIPSSIVYDHDSKFTSRFWKQLQMSFGTKLLFNIVFYPPTNGQSERVIQVLEDMLSNCVIDFRMN</sequence>
<keyword evidence="2" id="KW-0378">Hydrolase</keyword>
<name>A0A5B6X1E0_9ROSI</name>
<keyword evidence="3" id="KW-1185">Reference proteome</keyword>
<dbReference type="OrthoDB" id="115435at2759"/>
<protein>
    <submittedName>
        <fullName evidence="2">Gag protease polyprotein</fullName>
    </submittedName>
</protein>
<dbReference type="GO" id="GO:0003676">
    <property type="term" value="F:nucleic acid binding"/>
    <property type="evidence" value="ECO:0007669"/>
    <property type="project" value="InterPro"/>
</dbReference>
<dbReference type="SUPFAM" id="SSF53098">
    <property type="entry name" value="Ribonuclease H-like"/>
    <property type="match status" value="1"/>
</dbReference>